<dbReference type="Proteomes" id="UP000886523">
    <property type="component" value="Unassembled WGS sequence"/>
</dbReference>
<keyword evidence="5" id="KW-1185">Reference proteome</keyword>
<dbReference type="OrthoDB" id="191139at2759"/>
<dbReference type="PANTHER" id="PTHR24320">
    <property type="entry name" value="RETINOL DEHYDROGENASE"/>
    <property type="match status" value="1"/>
</dbReference>
<dbReference type="InterPro" id="IPR002347">
    <property type="entry name" value="SDR_fam"/>
</dbReference>
<evidence type="ECO:0000256" key="2">
    <source>
        <dbReference type="ARBA" id="ARBA00022857"/>
    </source>
</evidence>
<dbReference type="GO" id="GO:0016491">
    <property type="term" value="F:oxidoreductase activity"/>
    <property type="evidence" value="ECO:0007669"/>
    <property type="project" value="UniProtKB-KW"/>
</dbReference>
<evidence type="ECO:0000256" key="1">
    <source>
        <dbReference type="ARBA" id="ARBA00006484"/>
    </source>
</evidence>
<comment type="similarity">
    <text evidence="1">Belongs to the short-chain dehydrogenases/reductases (SDR) family.</text>
</comment>
<comment type="caution">
    <text evidence="4">The sequence shown here is derived from an EMBL/GenBank/DDBJ whole genome shotgun (WGS) entry which is preliminary data.</text>
</comment>
<dbReference type="PRINTS" id="PR00081">
    <property type="entry name" value="GDHRDH"/>
</dbReference>
<evidence type="ECO:0000313" key="5">
    <source>
        <dbReference type="Proteomes" id="UP000886523"/>
    </source>
</evidence>
<accession>A0A9P6AWD7</accession>
<keyword evidence="3" id="KW-0560">Oxidoreductase</keyword>
<dbReference type="EMBL" id="MU128978">
    <property type="protein sequence ID" value="KAF9513044.1"/>
    <property type="molecule type" value="Genomic_DNA"/>
</dbReference>
<evidence type="ECO:0000256" key="3">
    <source>
        <dbReference type="ARBA" id="ARBA00023002"/>
    </source>
</evidence>
<dbReference type="AlphaFoldDB" id="A0A9P6AWD7"/>
<proteinExistence type="inferred from homology"/>
<gene>
    <name evidence="4" type="ORF">BS47DRAFT_1344761</name>
</gene>
<evidence type="ECO:0000313" key="4">
    <source>
        <dbReference type="EMBL" id="KAF9513044.1"/>
    </source>
</evidence>
<keyword evidence="2" id="KW-0521">NADP</keyword>
<evidence type="ECO:0008006" key="6">
    <source>
        <dbReference type="Google" id="ProtNLM"/>
    </source>
</evidence>
<dbReference type="InterPro" id="IPR036291">
    <property type="entry name" value="NAD(P)-bd_dom_sf"/>
</dbReference>
<organism evidence="4 5">
    <name type="scientific">Hydnum rufescens UP504</name>
    <dbReference type="NCBI Taxonomy" id="1448309"/>
    <lineage>
        <taxon>Eukaryota</taxon>
        <taxon>Fungi</taxon>
        <taxon>Dikarya</taxon>
        <taxon>Basidiomycota</taxon>
        <taxon>Agaricomycotina</taxon>
        <taxon>Agaricomycetes</taxon>
        <taxon>Cantharellales</taxon>
        <taxon>Hydnaceae</taxon>
        <taxon>Hydnum</taxon>
    </lineage>
</organism>
<reference evidence="4" key="1">
    <citation type="journal article" date="2020" name="Nat. Commun.">
        <title>Large-scale genome sequencing of mycorrhizal fungi provides insights into the early evolution of symbiotic traits.</title>
        <authorList>
            <person name="Miyauchi S."/>
            <person name="Kiss E."/>
            <person name="Kuo A."/>
            <person name="Drula E."/>
            <person name="Kohler A."/>
            <person name="Sanchez-Garcia M."/>
            <person name="Morin E."/>
            <person name="Andreopoulos B."/>
            <person name="Barry K.W."/>
            <person name="Bonito G."/>
            <person name="Buee M."/>
            <person name="Carver A."/>
            <person name="Chen C."/>
            <person name="Cichocki N."/>
            <person name="Clum A."/>
            <person name="Culley D."/>
            <person name="Crous P.W."/>
            <person name="Fauchery L."/>
            <person name="Girlanda M."/>
            <person name="Hayes R.D."/>
            <person name="Keri Z."/>
            <person name="LaButti K."/>
            <person name="Lipzen A."/>
            <person name="Lombard V."/>
            <person name="Magnuson J."/>
            <person name="Maillard F."/>
            <person name="Murat C."/>
            <person name="Nolan M."/>
            <person name="Ohm R.A."/>
            <person name="Pangilinan J."/>
            <person name="Pereira M.F."/>
            <person name="Perotto S."/>
            <person name="Peter M."/>
            <person name="Pfister S."/>
            <person name="Riley R."/>
            <person name="Sitrit Y."/>
            <person name="Stielow J.B."/>
            <person name="Szollosi G."/>
            <person name="Zifcakova L."/>
            <person name="Stursova M."/>
            <person name="Spatafora J.W."/>
            <person name="Tedersoo L."/>
            <person name="Vaario L.M."/>
            <person name="Yamada A."/>
            <person name="Yan M."/>
            <person name="Wang P."/>
            <person name="Xu J."/>
            <person name="Bruns T."/>
            <person name="Baldrian P."/>
            <person name="Vilgalys R."/>
            <person name="Dunand C."/>
            <person name="Henrissat B."/>
            <person name="Grigoriev I.V."/>
            <person name="Hibbett D."/>
            <person name="Nagy L.G."/>
            <person name="Martin F.M."/>
        </authorList>
    </citation>
    <scope>NUCLEOTIDE SEQUENCE</scope>
    <source>
        <strain evidence="4">UP504</strain>
    </source>
</reference>
<dbReference type="PANTHER" id="PTHR24320:SF236">
    <property type="entry name" value="SHORT-CHAIN DEHYDROGENASE-RELATED"/>
    <property type="match status" value="1"/>
</dbReference>
<dbReference type="Gene3D" id="3.40.50.720">
    <property type="entry name" value="NAD(P)-binding Rossmann-like Domain"/>
    <property type="match status" value="1"/>
</dbReference>
<sequence>MGNLIAAISQAYPPKPKWTPDLIPDLTDKVIIITGGNSGIGKETARELLAHNAKIYIATRSAARAADAIEELKKATGKGDDRIQFLKLDLTDLGSIKAAADEFTSKESRLDVLMNNGGVMIYNPDPANDIERVSPSGLEIQFATTAFGHFYLTQLLLPLLIASAKTSPDKKARVVYVSSISHLWSPKGEKGPIDYDTIVDGPVLKATPTAQLYSQASSAKILLSSVLARRYADQGIVSVAVHPGAISTPIFRSTTSIIKRIADLLFLSSPWYGMLSPAFAATTPEPGELNGKYLIPWARVGAVRPDHTDVAKQDQLWTWLEEKVKELAP</sequence>
<dbReference type="Pfam" id="PF00106">
    <property type="entry name" value="adh_short"/>
    <property type="match status" value="1"/>
</dbReference>
<dbReference type="SUPFAM" id="SSF51735">
    <property type="entry name" value="NAD(P)-binding Rossmann-fold domains"/>
    <property type="match status" value="1"/>
</dbReference>
<name>A0A9P6AWD7_9AGAM</name>
<protein>
    <recommendedName>
        <fullName evidence="6">NAD(P)-binding protein</fullName>
    </recommendedName>
</protein>